<keyword evidence="8 11" id="KW-1133">Transmembrane helix</keyword>
<evidence type="ECO:0000256" key="2">
    <source>
        <dbReference type="ARBA" id="ARBA00008445"/>
    </source>
</evidence>
<feature type="region of interest" description="Disordered" evidence="12">
    <location>
        <begin position="90"/>
        <end position="138"/>
    </location>
</feature>
<evidence type="ECO:0000256" key="6">
    <source>
        <dbReference type="ARBA" id="ARBA00022692"/>
    </source>
</evidence>
<dbReference type="RefSeq" id="WP_380595183.1">
    <property type="nucleotide sequence ID" value="NZ_JBHSDU010000001.1"/>
</dbReference>
<dbReference type="PANTHER" id="PTHR34182:SF1">
    <property type="entry name" value="PROTEIN-EXPORT MEMBRANE PROTEIN SECG"/>
    <property type="match status" value="1"/>
</dbReference>
<keyword evidence="5 11" id="KW-1003">Cell membrane</keyword>
<evidence type="ECO:0000256" key="1">
    <source>
        <dbReference type="ARBA" id="ARBA00004651"/>
    </source>
</evidence>
<dbReference type="PANTHER" id="PTHR34182">
    <property type="entry name" value="PROTEIN-EXPORT MEMBRANE PROTEIN SECG"/>
    <property type="match status" value="1"/>
</dbReference>
<comment type="similarity">
    <text evidence="2 11">Belongs to the SecG family.</text>
</comment>
<organism evidence="13 14">
    <name type="scientific">Steroidobacter flavus</name>
    <dbReference type="NCBI Taxonomy" id="1842136"/>
    <lineage>
        <taxon>Bacteria</taxon>
        <taxon>Pseudomonadati</taxon>
        <taxon>Pseudomonadota</taxon>
        <taxon>Gammaproteobacteria</taxon>
        <taxon>Steroidobacterales</taxon>
        <taxon>Steroidobacteraceae</taxon>
        <taxon>Steroidobacter</taxon>
    </lineage>
</organism>
<keyword evidence="7 11" id="KW-0653">Protein transport</keyword>
<proteinExistence type="inferred from homology"/>
<keyword evidence="10 11" id="KW-0472">Membrane</keyword>
<dbReference type="EMBL" id="JBHSDU010000001">
    <property type="protein sequence ID" value="MFC4308227.1"/>
    <property type="molecule type" value="Genomic_DNA"/>
</dbReference>
<dbReference type="Proteomes" id="UP001595904">
    <property type="component" value="Unassembled WGS sequence"/>
</dbReference>
<evidence type="ECO:0000256" key="12">
    <source>
        <dbReference type="SAM" id="MobiDB-lite"/>
    </source>
</evidence>
<comment type="caution">
    <text evidence="11">Lacks conserved residue(s) required for the propagation of feature annotation.</text>
</comment>
<evidence type="ECO:0000256" key="5">
    <source>
        <dbReference type="ARBA" id="ARBA00022475"/>
    </source>
</evidence>
<keyword evidence="6 11" id="KW-0812">Transmembrane</keyword>
<evidence type="ECO:0000256" key="11">
    <source>
        <dbReference type="RuleBase" id="RU365087"/>
    </source>
</evidence>
<keyword evidence="4 11" id="KW-0813">Transport</keyword>
<comment type="function">
    <text evidence="11">Involved in protein export. Participates in an early event of protein translocation.</text>
</comment>
<feature type="compositionally biased region" description="Pro residues" evidence="12">
    <location>
        <begin position="127"/>
        <end position="138"/>
    </location>
</feature>
<evidence type="ECO:0000256" key="3">
    <source>
        <dbReference type="ARBA" id="ARBA00017876"/>
    </source>
</evidence>
<accession>A0ABV8SL35</accession>
<dbReference type="PRINTS" id="PR01651">
    <property type="entry name" value="SECGEXPORT"/>
</dbReference>
<evidence type="ECO:0000313" key="13">
    <source>
        <dbReference type="EMBL" id="MFC4308227.1"/>
    </source>
</evidence>
<dbReference type="Pfam" id="PF03840">
    <property type="entry name" value="SecG"/>
    <property type="match status" value="1"/>
</dbReference>
<dbReference type="InterPro" id="IPR004692">
    <property type="entry name" value="SecG"/>
</dbReference>
<dbReference type="NCBIfam" id="TIGR00810">
    <property type="entry name" value="secG"/>
    <property type="match status" value="1"/>
</dbReference>
<keyword evidence="9 11" id="KW-0811">Translocation</keyword>
<evidence type="ECO:0000313" key="14">
    <source>
        <dbReference type="Proteomes" id="UP001595904"/>
    </source>
</evidence>
<name>A0ABV8SL35_9GAMM</name>
<evidence type="ECO:0000256" key="9">
    <source>
        <dbReference type="ARBA" id="ARBA00023010"/>
    </source>
</evidence>
<feature type="transmembrane region" description="Helical" evidence="11">
    <location>
        <begin position="54"/>
        <end position="76"/>
    </location>
</feature>
<comment type="caution">
    <text evidence="13">The sequence shown here is derived from an EMBL/GenBank/DDBJ whole genome shotgun (WGS) entry which is preliminary data.</text>
</comment>
<keyword evidence="14" id="KW-1185">Reference proteome</keyword>
<feature type="compositionally biased region" description="Low complexity" evidence="12">
    <location>
        <begin position="99"/>
        <end position="115"/>
    </location>
</feature>
<evidence type="ECO:0000256" key="8">
    <source>
        <dbReference type="ARBA" id="ARBA00022989"/>
    </source>
</evidence>
<evidence type="ECO:0000256" key="7">
    <source>
        <dbReference type="ARBA" id="ARBA00022927"/>
    </source>
</evidence>
<reference evidence="14" key="1">
    <citation type="journal article" date="2019" name="Int. J. Syst. Evol. Microbiol.">
        <title>The Global Catalogue of Microorganisms (GCM) 10K type strain sequencing project: providing services to taxonomists for standard genome sequencing and annotation.</title>
        <authorList>
            <consortium name="The Broad Institute Genomics Platform"/>
            <consortium name="The Broad Institute Genome Sequencing Center for Infectious Disease"/>
            <person name="Wu L."/>
            <person name="Ma J."/>
        </authorList>
    </citation>
    <scope>NUCLEOTIDE SEQUENCE [LARGE SCALE GENOMIC DNA]</scope>
    <source>
        <strain evidence="14">CGMCC 1.10759</strain>
    </source>
</reference>
<sequence>MNWLHSAVVIIHLLIAAAIVALVLLQRGKGADAGAGFGAGASGTVFGARGSASFLSRTTATLAALFIATSLGLAYMGGRAPAAPKSVIDRVNLQDKAPELPATTPAAPPATGQTTDNQAVEKSSEPAPQPAPSEPPKQ</sequence>
<comment type="subcellular location">
    <subcellularLocation>
        <location evidence="1 11">Cell membrane</location>
        <topology evidence="1 11">Multi-pass membrane protein</topology>
    </subcellularLocation>
</comment>
<gene>
    <name evidence="13" type="primary">secG</name>
    <name evidence="13" type="ORF">ACFPN2_03955</name>
</gene>
<evidence type="ECO:0000256" key="10">
    <source>
        <dbReference type="ARBA" id="ARBA00023136"/>
    </source>
</evidence>
<evidence type="ECO:0000256" key="4">
    <source>
        <dbReference type="ARBA" id="ARBA00022448"/>
    </source>
</evidence>
<protein>
    <recommendedName>
        <fullName evidence="3 11">Protein-export membrane protein SecG</fullName>
    </recommendedName>
</protein>